<dbReference type="PANTHER" id="PTHR24092:SF221">
    <property type="entry name" value="PHOSPHOLIPID-TRANSPORTING ATPASE IA"/>
    <property type="match status" value="1"/>
</dbReference>
<dbReference type="EMBL" id="FR907061">
    <property type="protein sequence ID" value="CDQ86002.1"/>
    <property type="molecule type" value="Genomic_DNA"/>
</dbReference>
<dbReference type="PaxDb" id="8022-A0A060Y3A6"/>
<dbReference type="Proteomes" id="UP000193380">
    <property type="component" value="Unassembled WGS sequence"/>
</dbReference>
<dbReference type="AlphaFoldDB" id="A0A060Y3A6"/>
<dbReference type="InterPro" id="IPR023298">
    <property type="entry name" value="ATPase_P-typ_TM_dom_sf"/>
</dbReference>
<evidence type="ECO:0000313" key="3">
    <source>
        <dbReference type="Proteomes" id="UP000193380"/>
    </source>
</evidence>
<accession>A0A060Y3A6</accession>
<dbReference type="GO" id="GO:0005886">
    <property type="term" value="C:plasma membrane"/>
    <property type="evidence" value="ECO:0007669"/>
    <property type="project" value="TreeGrafter"/>
</dbReference>
<dbReference type="GO" id="GO:0005802">
    <property type="term" value="C:trans-Golgi network"/>
    <property type="evidence" value="ECO:0007669"/>
    <property type="project" value="TreeGrafter"/>
</dbReference>
<gene>
    <name evidence="2" type="ORF">GSONMT00031807001</name>
</gene>
<dbReference type="GO" id="GO:0045332">
    <property type="term" value="P:phospholipid translocation"/>
    <property type="evidence" value="ECO:0007669"/>
    <property type="project" value="TreeGrafter"/>
</dbReference>
<name>A0A060Y3A6_ONCMY</name>
<evidence type="ECO:0000259" key="1">
    <source>
        <dbReference type="Pfam" id="PF16209"/>
    </source>
</evidence>
<dbReference type="Pfam" id="PF16209">
    <property type="entry name" value="PhoLip_ATPase_N"/>
    <property type="match status" value="1"/>
</dbReference>
<proteinExistence type="predicted"/>
<dbReference type="SUPFAM" id="SSF81665">
    <property type="entry name" value="Calcium ATPase, transmembrane domain M"/>
    <property type="match status" value="1"/>
</dbReference>
<protein>
    <recommendedName>
        <fullName evidence="1">P-type ATPase N-terminal domain-containing protein</fullName>
    </recommendedName>
</protein>
<feature type="domain" description="P-type ATPase N-terminal" evidence="1">
    <location>
        <begin position="40"/>
        <end position="101"/>
    </location>
</feature>
<dbReference type="PANTHER" id="PTHR24092">
    <property type="entry name" value="PROBABLE PHOSPHOLIPID-TRANSPORTING ATPASE"/>
    <property type="match status" value="1"/>
</dbReference>
<evidence type="ECO:0000313" key="2">
    <source>
        <dbReference type="EMBL" id="CDQ86002.1"/>
    </source>
</evidence>
<dbReference type="STRING" id="8022.A0A060Y3A6"/>
<organism evidence="2 3">
    <name type="scientific">Oncorhynchus mykiss</name>
    <name type="common">Rainbow trout</name>
    <name type="synonym">Salmo gairdneri</name>
    <dbReference type="NCBI Taxonomy" id="8022"/>
    <lineage>
        <taxon>Eukaryota</taxon>
        <taxon>Metazoa</taxon>
        <taxon>Chordata</taxon>
        <taxon>Craniata</taxon>
        <taxon>Vertebrata</taxon>
        <taxon>Euteleostomi</taxon>
        <taxon>Actinopterygii</taxon>
        <taxon>Neopterygii</taxon>
        <taxon>Teleostei</taxon>
        <taxon>Protacanthopterygii</taxon>
        <taxon>Salmoniformes</taxon>
        <taxon>Salmonidae</taxon>
        <taxon>Salmoninae</taxon>
        <taxon>Oncorhynchus</taxon>
    </lineage>
</organism>
<reference evidence="2" key="1">
    <citation type="journal article" date="2014" name="Nat. Commun.">
        <title>The rainbow trout genome provides novel insights into evolution after whole-genome duplication in vertebrates.</title>
        <authorList>
            <person name="Berthelot C."/>
            <person name="Brunet F."/>
            <person name="Chalopin D."/>
            <person name="Juanchich A."/>
            <person name="Bernard M."/>
            <person name="Noel B."/>
            <person name="Bento P."/>
            <person name="Da Silva C."/>
            <person name="Labadie K."/>
            <person name="Alberti A."/>
            <person name="Aury J.M."/>
            <person name="Louis A."/>
            <person name="Dehais P."/>
            <person name="Bardou P."/>
            <person name="Montfort J."/>
            <person name="Klopp C."/>
            <person name="Cabau C."/>
            <person name="Gaspin C."/>
            <person name="Thorgaard G.H."/>
            <person name="Boussaha M."/>
            <person name="Quillet E."/>
            <person name="Guyomard R."/>
            <person name="Galiana D."/>
            <person name="Bobe J."/>
            <person name="Volff J.N."/>
            <person name="Genet C."/>
            <person name="Wincker P."/>
            <person name="Jaillon O."/>
            <person name="Roest Crollius H."/>
            <person name="Guiguen Y."/>
        </authorList>
    </citation>
    <scope>NUCLEOTIDE SEQUENCE [LARGE SCALE GENOMIC DNA]</scope>
</reference>
<sequence>MPIERTLSDLRSRLGGYEKIEEATSRTSIADLEDARLIFINQPQLTKFCTNHVSTAKYNVLTFLPRFLYAQFRRAANSFFLFIALLQQIPDVSPTGRWTTLVPLILILLVAALKEMVEDLKRHKADRVVNRKEAQVLRNGAWEIVHWEKVCHSISGQSQVFSAYVPLPSDGLNPNCRLMSSDSMVKLSNSLSLNRMYILSCHILSCHILHCLVVYSSLGGET</sequence>
<reference evidence="2" key="2">
    <citation type="submission" date="2014-03" db="EMBL/GenBank/DDBJ databases">
        <authorList>
            <person name="Genoscope - CEA"/>
        </authorList>
    </citation>
    <scope>NUCLEOTIDE SEQUENCE</scope>
</reference>
<dbReference type="InterPro" id="IPR032631">
    <property type="entry name" value="P-type_ATPase_N"/>
</dbReference>
<dbReference type="GO" id="GO:0140326">
    <property type="term" value="F:ATPase-coupled intramembrane lipid transporter activity"/>
    <property type="evidence" value="ECO:0007669"/>
    <property type="project" value="TreeGrafter"/>
</dbReference>